<keyword evidence="2" id="KW-0489">Methyltransferase</keyword>
<dbReference type="GO" id="GO:0032259">
    <property type="term" value="P:methylation"/>
    <property type="evidence" value="ECO:0007669"/>
    <property type="project" value="UniProtKB-KW"/>
</dbReference>
<dbReference type="GO" id="GO:0008168">
    <property type="term" value="F:methyltransferase activity"/>
    <property type="evidence" value="ECO:0007669"/>
    <property type="project" value="UniProtKB-KW"/>
</dbReference>
<dbReference type="AlphaFoldDB" id="A0A6M3K960"/>
<keyword evidence="2" id="KW-0808">Transferase</keyword>
<reference evidence="2" key="1">
    <citation type="submission" date="2020-03" db="EMBL/GenBank/DDBJ databases">
        <title>The deep terrestrial virosphere.</title>
        <authorList>
            <person name="Holmfeldt K."/>
            <person name="Nilsson E."/>
            <person name="Simone D."/>
            <person name="Lopez-Fernandez M."/>
            <person name="Wu X."/>
            <person name="de Brujin I."/>
            <person name="Lundin D."/>
            <person name="Andersson A."/>
            <person name="Bertilsson S."/>
            <person name="Dopson M."/>
        </authorList>
    </citation>
    <scope>NUCLEOTIDE SEQUENCE</scope>
    <source>
        <strain evidence="2">MM415A01082</strain>
        <strain evidence="1">MM415B02054</strain>
    </source>
</reference>
<gene>
    <name evidence="2" type="ORF">MM415A01082_0009</name>
    <name evidence="1" type="ORF">MM415B02054_0005</name>
</gene>
<organism evidence="2">
    <name type="scientific">viral metagenome</name>
    <dbReference type="NCBI Taxonomy" id="1070528"/>
    <lineage>
        <taxon>unclassified sequences</taxon>
        <taxon>metagenomes</taxon>
        <taxon>organismal metagenomes</taxon>
    </lineage>
</organism>
<dbReference type="EMBL" id="MT141155">
    <property type="protein sequence ID" value="QJA55378.1"/>
    <property type="molecule type" value="Genomic_DNA"/>
</dbReference>
<evidence type="ECO:0000313" key="1">
    <source>
        <dbReference type="EMBL" id="QJA55378.1"/>
    </source>
</evidence>
<proteinExistence type="predicted"/>
<accession>A0A6M3K960</accession>
<sequence length="129" mass="14577">MEKHYWITPPEMMAELNKEFEFDFDPCPHPRPEDFDGLAVPWGKRNWVNPPFTGGVMAWCKKALAERARGNMTVLILPIYQVRAIATMGEAGAEVRYAGAPVWLALEDNSPNPVRPSSRQPCLLLILRA</sequence>
<dbReference type="EMBL" id="MT142332">
    <property type="protein sequence ID" value="QJA78343.1"/>
    <property type="molecule type" value="Genomic_DNA"/>
</dbReference>
<protein>
    <submittedName>
        <fullName evidence="2">Putative methyltransferase</fullName>
    </submittedName>
</protein>
<name>A0A6M3K960_9ZZZZ</name>
<evidence type="ECO:0000313" key="2">
    <source>
        <dbReference type="EMBL" id="QJA78343.1"/>
    </source>
</evidence>